<evidence type="ECO:0000313" key="4">
    <source>
        <dbReference type="EMBL" id="CCM04174.1"/>
    </source>
</evidence>
<dbReference type="InterPro" id="IPR036291">
    <property type="entry name" value="NAD(P)-bd_dom_sf"/>
</dbReference>
<sequence length="314" mass="34450">MSSLPLVIVLGATGRTGKVIIDALLESGNFRVGAITRTVSVSRPEVEALRVKGVEIRAADISSDGVETLKETLSGAEVLISAVSGVVISDQKSIIAAAKEAGVKRVIPCDFGTPGSRGVRELHDSKLDIREYIQKLGIGYTFIDVGWWMQLTIVGTDTHPSFVGPRSHEIYGAGDKKLLLTDLNHIGRFVAKIVIDKRALNQYVIVWEDEKTFLEAKEISERVSGEGETLKAKRSYISRDEVIQRGEIGRANEKPNDEASYYPRIISEYIISLHFLGENSLENAKALGALDAKELYPDVATNSFEEYASKFYSS</sequence>
<dbReference type="GeneID" id="24099085"/>
<dbReference type="PANTHER" id="PTHR47706:SF9">
    <property type="entry name" value="NMRA-LIKE DOMAIN-CONTAINING PROTEIN-RELATED"/>
    <property type="match status" value="1"/>
</dbReference>
<dbReference type="HOGENOM" id="CLU_044876_6_0_1"/>
<keyword evidence="2" id="KW-0560">Oxidoreductase</keyword>
<evidence type="ECO:0000313" key="5">
    <source>
        <dbReference type="Proteomes" id="UP000006352"/>
    </source>
</evidence>
<proteinExistence type="predicted"/>
<feature type="domain" description="NmrA-like" evidence="3">
    <location>
        <begin position="7"/>
        <end position="308"/>
    </location>
</feature>
<dbReference type="OrthoDB" id="2798875at2759"/>
<dbReference type="Pfam" id="PF05368">
    <property type="entry name" value="NmrA"/>
    <property type="match status" value="1"/>
</dbReference>
<dbReference type="InterPro" id="IPR051609">
    <property type="entry name" value="NmrA/Isoflavone_reductase-like"/>
</dbReference>
<dbReference type="InterPro" id="IPR008030">
    <property type="entry name" value="NmrA-like"/>
</dbReference>
<dbReference type="Gene3D" id="3.40.50.720">
    <property type="entry name" value="NAD(P)-binding Rossmann-like Domain"/>
    <property type="match status" value="1"/>
</dbReference>
<name>J4H409_9APHY</name>
<dbReference type="PANTHER" id="PTHR47706">
    <property type="entry name" value="NMRA-LIKE FAMILY PROTEIN"/>
    <property type="match status" value="1"/>
</dbReference>
<dbReference type="AlphaFoldDB" id="J4H409"/>
<protein>
    <recommendedName>
        <fullName evidence="3">NmrA-like domain-containing protein</fullName>
    </recommendedName>
</protein>
<accession>J4H409</accession>
<evidence type="ECO:0000259" key="3">
    <source>
        <dbReference type="Pfam" id="PF05368"/>
    </source>
</evidence>
<dbReference type="RefSeq" id="XP_012183457.1">
    <property type="nucleotide sequence ID" value="XM_012328067.1"/>
</dbReference>
<dbReference type="SUPFAM" id="SSF51735">
    <property type="entry name" value="NAD(P)-binding Rossmann-fold domains"/>
    <property type="match status" value="1"/>
</dbReference>
<dbReference type="Proteomes" id="UP000006352">
    <property type="component" value="Unassembled WGS sequence"/>
</dbReference>
<keyword evidence="1" id="KW-0521">NADP</keyword>
<gene>
    <name evidence="4" type="ORF">FIBRA_06336</name>
</gene>
<evidence type="ECO:0000256" key="1">
    <source>
        <dbReference type="ARBA" id="ARBA00022857"/>
    </source>
</evidence>
<dbReference type="InParanoid" id="J4H409"/>
<dbReference type="GO" id="GO:0016491">
    <property type="term" value="F:oxidoreductase activity"/>
    <property type="evidence" value="ECO:0007669"/>
    <property type="project" value="UniProtKB-KW"/>
</dbReference>
<keyword evidence="5" id="KW-1185">Reference proteome</keyword>
<dbReference type="STRING" id="599839.J4H409"/>
<organism evidence="4 5">
    <name type="scientific">Fibroporia radiculosa</name>
    <dbReference type="NCBI Taxonomy" id="599839"/>
    <lineage>
        <taxon>Eukaryota</taxon>
        <taxon>Fungi</taxon>
        <taxon>Dikarya</taxon>
        <taxon>Basidiomycota</taxon>
        <taxon>Agaricomycotina</taxon>
        <taxon>Agaricomycetes</taxon>
        <taxon>Polyporales</taxon>
        <taxon>Fibroporiaceae</taxon>
        <taxon>Fibroporia</taxon>
    </lineage>
</organism>
<dbReference type="Gene3D" id="3.90.25.10">
    <property type="entry name" value="UDP-galactose 4-epimerase, domain 1"/>
    <property type="match status" value="1"/>
</dbReference>
<evidence type="ECO:0000256" key="2">
    <source>
        <dbReference type="ARBA" id="ARBA00023002"/>
    </source>
</evidence>
<reference evidence="4 5" key="1">
    <citation type="journal article" date="2012" name="Appl. Environ. Microbiol.">
        <title>Short-read sequencing for genomic analysis of the brown rot fungus Fibroporia radiculosa.</title>
        <authorList>
            <person name="Tang J.D."/>
            <person name="Perkins A.D."/>
            <person name="Sonstegard T.S."/>
            <person name="Schroeder S.G."/>
            <person name="Burgess S.C."/>
            <person name="Diehl S.V."/>
        </authorList>
    </citation>
    <scope>NUCLEOTIDE SEQUENCE [LARGE SCALE GENOMIC DNA]</scope>
    <source>
        <strain evidence="4 5">TFFH 294</strain>
    </source>
</reference>
<dbReference type="EMBL" id="HE797144">
    <property type="protein sequence ID" value="CCM04174.1"/>
    <property type="molecule type" value="Genomic_DNA"/>
</dbReference>